<sequence>MSAPAAPVAIGTRGTIESLVKKEIEYFTKFDLDKRGTSHKPHQPHLVDMVSTTFRTSFWVLLMIGKKRKRRSTNGFLPRMCSVSQVAESNIPMNRIPGYNYRILKNDIDNLQL</sequence>
<dbReference type="PANTHER" id="PTHR35131:SF1">
    <property type="entry name" value="EXPRESSED PROTEIN"/>
    <property type="match status" value="1"/>
</dbReference>
<dbReference type="AlphaFoldDB" id="A0A445AW63"/>
<dbReference type="OrthoDB" id="783264at2759"/>
<protein>
    <submittedName>
        <fullName evidence="1">Uncharacterized protein</fullName>
    </submittedName>
</protein>
<accession>A0A445AW63</accession>
<gene>
    <name evidence="1" type="ORF">Ahy_B01g055409</name>
</gene>
<keyword evidence="2" id="KW-1185">Reference proteome</keyword>
<evidence type="ECO:0000313" key="2">
    <source>
        <dbReference type="Proteomes" id="UP000289738"/>
    </source>
</evidence>
<comment type="caution">
    <text evidence="1">The sequence shown here is derived from an EMBL/GenBank/DDBJ whole genome shotgun (WGS) entry which is preliminary data.</text>
</comment>
<evidence type="ECO:0000313" key="1">
    <source>
        <dbReference type="EMBL" id="RYR30660.1"/>
    </source>
</evidence>
<organism evidence="1 2">
    <name type="scientific">Arachis hypogaea</name>
    <name type="common">Peanut</name>
    <dbReference type="NCBI Taxonomy" id="3818"/>
    <lineage>
        <taxon>Eukaryota</taxon>
        <taxon>Viridiplantae</taxon>
        <taxon>Streptophyta</taxon>
        <taxon>Embryophyta</taxon>
        <taxon>Tracheophyta</taxon>
        <taxon>Spermatophyta</taxon>
        <taxon>Magnoliopsida</taxon>
        <taxon>eudicotyledons</taxon>
        <taxon>Gunneridae</taxon>
        <taxon>Pentapetalae</taxon>
        <taxon>rosids</taxon>
        <taxon>fabids</taxon>
        <taxon>Fabales</taxon>
        <taxon>Fabaceae</taxon>
        <taxon>Papilionoideae</taxon>
        <taxon>50 kb inversion clade</taxon>
        <taxon>dalbergioids sensu lato</taxon>
        <taxon>Dalbergieae</taxon>
        <taxon>Pterocarpus clade</taxon>
        <taxon>Arachis</taxon>
    </lineage>
</organism>
<proteinExistence type="predicted"/>
<dbReference type="EMBL" id="SDMP01000011">
    <property type="protein sequence ID" value="RYR30660.1"/>
    <property type="molecule type" value="Genomic_DNA"/>
</dbReference>
<name>A0A445AW63_ARAHY</name>
<reference evidence="1 2" key="1">
    <citation type="submission" date="2019-01" db="EMBL/GenBank/DDBJ databases">
        <title>Sequencing of cultivated peanut Arachis hypogaea provides insights into genome evolution and oil improvement.</title>
        <authorList>
            <person name="Chen X."/>
        </authorList>
    </citation>
    <scope>NUCLEOTIDE SEQUENCE [LARGE SCALE GENOMIC DNA]</scope>
    <source>
        <strain evidence="2">cv. Fuhuasheng</strain>
        <tissue evidence="1">Leaves</tissue>
    </source>
</reference>
<dbReference type="Proteomes" id="UP000289738">
    <property type="component" value="Chromosome B01"/>
</dbReference>
<dbReference type="Gramene" id="arahy.Tifrunner.gnm2.ann2.Ah11g449400.1">
    <property type="protein sequence ID" value="arahy.Tifrunner.gnm2.ann2.Ah11g449400.1-CDS-1"/>
    <property type="gene ID" value="arahy.Tifrunner.gnm2.ann2.Ah11g449400"/>
</dbReference>
<dbReference type="PANTHER" id="PTHR35131">
    <property type="entry name" value="EXPRESSED PROTEIN"/>
    <property type="match status" value="1"/>
</dbReference>